<proteinExistence type="predicted"/>
<dbReference type="Gene3D" id="3.40.50.150">
    <property type="entry name" value="Vaccinia Virus protein VP39"/>
    <property type="match status" value="1"/>
</dbReference>
<evidence type="ECO:0000313" key="2">
    <source>
        <dbReference type="EMBL" id="TDD62393.1"/>
    </source>
</evidence>
<dbReference type="SUPFAM" id="SSF53335">
    <property type="entry name" value="S-adenosyl-L-methionine-dependent methyltransferases"/>
    <property type="match status" value="1"/>
</dbReference>
<dbReference type="EMBL" id="SMKX01000007">
    <property type="protein sequence ID" value="TDD62393.1"/>
    <property type="molecule type" value="Genomic_DNA"/>
</dbReference>
<dbReference type="OrthoDB" id="8385759at2"/>
<dbReference type="InterPro" id="IPR029063">
    <property type="entry name" value="SAM-dependent_MTases_sf"/>
</dbReference>
<dbReference type="AlphaFoldDB" id="A0A4R4ZTI2"/>
<organism evidence="2 3">
    <name type="scientific">Kribbella antibiotica</name>
    <dbReference type="NCBI Taxonomy" id="190195"/>
    <lineage>
        <taxon>Bacteria</taxon>
        <taxon>Bacillati</taxon>
        <taxon>Actinomycetota</taxon>
        <taxon>Actinomycetes</taxon>
        <taxon>Propionibacteriales</taxon>
        <taxon>Kribbellaceae</taxon>
        <taxon>Kribbella</taxon>
    </lineage>
</organism>
<keyword evidence="2" id="KW-0489">Methyltransferase</keyword>
<keyword evidence="3" id="KW-1185">Reference proteome</keyword>
<feature type="domain" description="Methyltransferase" evidence="1">
    <location>
        <begin position="12"/>
        <end position="105"/>
    </location>
</feature>
<dbReference type="CDD" id="cd02440">
    <property type="entry name" value="AdoMet_MTases"/>
    <property type="match status" value="1"/>
</dbReference>
<sequence>MAAAGDVTGRRVLQLACSCGDEALSWAQLSASVTGVDLSEVAIELACTKSVEAGIPVDFRRADMFDLPADLVDLDLIYLSWGAICWVRDLSVWATMVADRLRPGGSILIADHHPIWEVLTVTGPNGLTVSTDYFGRNTPRSTIDNVKLPTGARDTPEPPAFTVFVWPPSDIITALLAAGLRLTHFTEFPIADMYGGLSVAASHLPATYLIRAPRDVSRGTEPRVGK</sequence>
<comment type="caution">
    <text evidence="2">The sequence shown here is derived from an EMBL/GenBank/DDBJ whole genome shotgun (WGS) entry which is preliminary data.</text>
</comment>
<dbReference type="GO" id="GO:0008168">
    <property type="term" value="F:methyltransferase activity"/>
    <property type="evidence" value="ECO:0007669"/>
    <property type="project" value="UniProtKB-KW"/>
</dbReference>
<dbReference type="Pfam" id="PF13649">
    <property type="entry name" value="Methyltransf_25"/>
    <property type="match status" value="1"/>
</dbReference>
<evidence type="ECO:0000313" key="3">
    <source>
        <dbReference type="Proteomes" id="UP000295124"/>
    </source>
</evidence>
<evidence type="ECO:0000259" key="1">
    <source>
        <dbReference type="Pfam" id="PF13649"/>
    </source>
</evidence>
<dbReference type="Proteomes" id="UP000295124">
    <property type="component" value="Unassembled WGS sequence"/>
</dbReference>
<dbReference type="RefSeq" id="WP_132165583.1">
    <property type="nucleotide sequence ID" value="NZ_SMKX01000007.1"/>
</dbReference>
<dbReference type="GO" id="GO:0032259">
    <property type="term" value="P:methylation"/>
    <property type="evidence" value="ECO:0007669"/>
    <property type="project" value="UniProtKB-KW"/>
</dbReference>
<keyword evidence="2" id="KW-0808">Transferase</keyword>
<accession>A0A4R4ZTI2</accession>
<protein>
    <submittedName>
        <fullName evidence="2">Class I SAM-dependent methyltransferase</fullName>
    </submittedName>
</protein>
<dbReference type="InterPro" id="IPR041698">
    <property type="entry name" value="Methyltransf_25"/>
</dbReference>
<reference evidence="2 3" key="1">
    <citation type="submission" date="2019-03" db="EMBL/GenBank/DDBJ databases">
        <title>Draft genome sequences of novel Actinobacteria.</title>
        <authorList>
            <person name="Sahin N."/>
            <person name="Ay H."/>
            <person name="Saygin H."/>
        </authorList>
    </citation>
    <scope>NUCLEOTIDE SEQUENCE [LARGE SCALE GENOMIC DNA]</scope>
    <source>
        <strain evidence="2 3">JCM 13523</strain>
    </source>
</reference>
<name>A0A4R4ZTI2_9ACTN</name>
<gene>
    <name evidence="2" type="ORF">E1263_04355</name>
</gene>